<keyword evidence="3" id="KW-1185">Reference proteome</keyword>
<dbReference type="EMBL" id="CP019082">
    <property type="protein sequence ID" value="APW62794.1"/>
    <property type="molecule type" value="Genomic_DNA"/>
</dbReference>
<dbReference type="KEGG" id="pbor:BSF38_04347"/>
<dbReference type="SUPFAM" id="SSF88697">
    <property type="entry name" value="PUA domain-like"/>
    <property type="match status" value="1"/>
</dbReference>
<dbReference type="CDD" id="cd21133">
    <property type="entry name" value="EVE"/>
    <property type="match status" value="1"/>
</dbReference>
<feature type="domain" description="EVE" evidence="1">
    <location>
        <begin position="2"/>
        <end position="150"/>
    </location>
</feature>
<proteinExistence type="predicted"/>
<reference evidence="3" key="1">
    <citation type="submission" date="2016-12" db="EMBL/GenBank/DDBJ databases">
        <title>Comparative genomics of four Isosphaeraceae planctomycetes: a common pool of plasmids and glycoside hydrolase genes.</title>
        <authorList>
            <person name="Ivanova A."/>
        </authorList>
    </citation>
    <scope>NUCLEOTIDE SEQUENCE [LARGE SCALE GENOMIC DNA]</scope>
    <source>
        <strain evidence="3">PX4</strain>
    </source>
</reference>
<sequence length="162" mass="17670">MAYWLFKSEPDSYSFADLMGEADKTTGWSGVRNFQARNFLRDAIQVGDGVLFYHSSVTPAAIVGIAEVVKAGHPDPTAFDPGTDYHDPKSDPAKPTWFQVSIKAVRPIDPPLDLPRLKTVPELAGMELLRKGSRLSVQPVSDAEWKTILSLAGGKATKSRKG</sequence>
<dbReference type="OrthoDB" id="9791347at2"/>
<name>A0A1U7CV18_9BACT</name>
<evidence type="ECO:0000313" key="3">
    <source>
        <dbReference type="Proteomes" id="UP000186309"/>
    </source>
</evidence>
<organism evidence="2 3">
    <name type="scientific">Paludisphaera borealis</name>
    <dbReference type="NCBI Taxonomy" id="1387353"/>
    <lineage>
        <taxon>Bacteria</taxon>
        <taxon>Pseudomonadati</taxon>
        <taxon>Planctomycetota</taxon>
        <taxon>Planctomycetia</taxon>
        <taxon>Isosphaerales</taxon>
        <taxon>Isosphaeraceae</taxon>
        <taxon>Paludisphaera</taxon>
    </lineage>
</organism>
<dbReference type="Gene3D" id="3.10.590.10">
    <property type="entry name" value="ph1033 like domains"/>
    <property type="match status" value="1"/>
</dbReference>
<dbReference type="InterPro" id="IPR052181">
    <property type="entry name" value="5hmC_binding"/>
</dbReference>
<evidence type="ECO:0000313" key="2">
    <source>
        <dbReference type="EMBL" id="APW62794.1"/>
    </source>
</evidence>
<dbReference type="RefSeq" id="WP_076349151.1">
    <property type="nucleotide sequence ID" value="NZ_CP019082.1"/>
</dbReference>
<dbReference type="Pfam" id="PF01878">
    <property type="entry name" value="EVE"/>
    <property type="match status" value="1"/>
</dbReference>
<dbReference type="PANTHER" id="PTHR14087">
    <property type="entry name" value="THYMOCYTE NUCLEAR PROTEIN 1"/>
    <property type="match status" value="1"/>
</dbReference>
<dbReference type="InterPro" id="IPR015947">
    <property type="entry name" value="PUA-like_sf"/>
</dbReference>
<evidence type="ECO:0000259" key="1">
    <source>
        <dbReference type="Pfam" id="PF01878"/>
    </source>
</evidence>
<protein>
    <recommendedName>
        <fullName evidence="1">EVE domain-containing protein</fullName>
    </recommendedName>
</protein>
<dbReference type="AlphaFoldDB" id="A0A1U7CV18"/>
<gene>
    <name evidence="2" type="ORF">BSF38_04347</name>
</gene>
<dbReference type="Proteomes" id="UP000186309">
    <property type="component" value="Chromosome"/>
</dbReference>
<accession>A0A1U7CV18</accession>
<dbReference type="InterPro" id="IPR047197">
    <property type="entry name" value="THYN1-like_EVE"/>
</dbReference>
<dbReference type="STRING" id="1387353.BSF38_04347"/>
<dbReference type="InterPro" id="IPR002740">
    <property type="entry name" value="EVE_domain"/>
</dbReference>
<dbReference type="PANTHER" id="PTHR14087:SF7">
    <property type="entry name" value="THYMOCYTE NUCLEAR PROTEIN 1"/>
    <property type="match status" value="1"/>
</dbReference>